<evidence type="ECO:0000313" key="3">
    <source>
        <dbReference type="Proteomes" id="UP000240493"/>
    </source>
</evidence>
<evidence type="ECO:0000313" key="2">
    <source>
        <dbReference type="EMBL" id="PTB36471.1"/>
    </source>
</evidence>
<proteinExistence type="predicted"/>
<feature type="chain" id="PRO_5015457215" description="AA1-like domain-containing protein" evidence="1">
    <location>
        <begin position="20"/>
        <end position="116"/>
    </location>
</feature>
<dbReference type="Proteomes" id="UP000240493">
    <property type="component" value="Unassembled WGS sequence"/>
</dbReference>
<reference evidence="2 3" key="1">
    <citation type="submission" date="2016-07" db="EMBL/GenBank/DDBJ databases">
        <title>Multiple horizontal gene transfer events from other fungi enriched the ability of initially mycotrophic Trichoderma (Ascomycota) to feed on dead plant biomass.</title>
        <authorList>
            <consortium name="DOE Joint Genome Institute"/>
            <person name="Aerts A."/>
            <person name="Atanasova L."/>
            <person name="Chenthamara K."/>
            <person name="Zhang J."/>
            <person name="Grujic M."/>
            <person name="Henrissat B."/>
            <person name="Kuo A."/>
            <person name="Salamov A."/>
            <person name="Lipzen A."/>
            <person name="Labutti K."/>
            <person name="Barry K."/>
            <person name="Miao Y."/>
            <person name="Rahimi M.J."/>
            <person name="Shen Q."/>
            <person name="Grigoriev I.V."/>
            <person name="Kubicek C.P."/>
            <person name="Druzhinina I.S."/>
        </authorList>
    </citation>
    <scope>NUCLEOTIDE SEQUENCE [LARGE SCALE GENOMIC DNA]</scope>
    <source>
        <strain evidence="2 3">CBS 433.97</strain>
    </source>
</reference>
<keyword evidence="1" id="KW-0732">Signal</keyword>
<evidence type="ECO:0008006" key="4">
    <source>
        <dbReference type="Google" id="ProtNLM"/>
    </source>
</evidence>
<keyword evidence="3" id="KW-1185">Reference proteome</keyword>
<gene>
    <name evidence="2" type="ORF">M441DRAFT_150584</name>
</gene>
<dbReference type="AlphaFoldDB" id="A0A2T3YV76"/>
<organism evidence="2 3">
    <name type="scientific">Trichoderma asperellum (strain ATCC 204424 / CBS 433.97 / NBRC 101777)</name>
    <dbReference type="NCBI Taxonomy" id="1042311"/>
    <lineage>
        <taxon>Eukaryota</taxon>
        <taxon>Fungi</taxon>
        <taxon>Dikarya</taxon>
        <taxon>Ascomycota</taxon>
        <taxon>Pezizomycotina</taxon>
        <taxon>Sordariomycetes</taxon>
        <taxon>Hypocreomycetidae</taxon>
        <taxon>Hypocreales</taxon>
        <taxon>Hypocreaceae</taxon>
        <taxon>Trichoderma</taxon>
    </lineage>
</organism>
<dbReference type="OrthoDB" id="4886528at2759"/>
<sequence>MKVAVIFGAVAALAGPATAFYGQMAASALTVSGEGPAYQLITLTDYNTGSIYSGDLNGGFRSEQATVFFGEDTPGGYDFYALMWETDDGCYNINFQGALSAGHGWCCGSLPCDFTA</sequence>
<accession>A0A2T3YV76</accession>
<name>A0A2T3YV76_TRIA4</name>
<protein>
    <recommendedName>
        <fullName evidence="4">AA1-like domain-containing protein</fullName>
    </recommendedName>
</protein>
<evidence type="ECO:0000256" key="1">
    <source>
        <dbReference type="SAM" id="SignalP"/>
    </source>
</evidence>
<dbReference type="EMBL" id="KZ679270">
    <property type="protein sequence ID" value="PTB36471.1"/>
    <property type="molecule type" value="Genomic_DNA"/>
</dbReference>
<feature type="signal peptide" evidence="1">
    <location>
        <begin position="1"/>
        <end position="19"/>
    </location>
</feature>